<dbReference type="Proteomes" id="UP000607653">
    <property type="component" value="Unassembled WGS sequence"/>
</dbReference>
<gene>
    <name evidence="1" type="ORF">HUJ06_031241</name>
</gene>
<protein>
    <submittedName>
        <fullName evidence="1">Uncharacterized protein</fullName>
    </submittedName>
</protein>
<dbReference type="AlphaFoldDB" id="A0A822YCC6"/>
<keyword evidence="2" id="KW-1185">Reference proteome</keyword>
<comment type="caution">
    <text evidence="1">The sequence shown here is derived from an EMBL/GenBank/DDBJ whole genome shotgun (WGS) entry which is preliminary data.</text>
</comment>
<reference evidence="1 2" key="1">
    <citation type="journal article" date="2020" name="Mol. Biol. Evol.">
        <title>Distinct Expression and Methylation Patterns for Genes with Different Fates following a Single Whole-Genome Duplication in Flowering Plants.</title>
        <authorList>
            <person name="Shi T."/>
            <person name="Rahmani R.S."/>
            <person name="Gugger P.F."/>
            <person name="Wang M."/>
            <person name="Li H."/>
            <person name="Zhang Y."/>
            <person name="Li Z."/>
            <person name="Wang Q."/>
            <person name="Van de Peer Y."/>
            <person name="Marchal K."/>
            <person name="Chen J."/>
        </authorList>
    </citation>
    <scope>NUCLEOTIDE SEQUENCE [LARGE SCALE GENOMIC DNA]</scope>
    <source>
        <tissue evidence="1">Leaf</tissue>
    </source>
</reference>
<evidence type="ECO:0000313" key="1">
    <source>
        <dbReference type="EMBL" id="DAD29773.1"/>
    </source>
</evidence>
<dbReference type="EMBL" id="DUZY01000002">
    <property type="protein sequence ID" value="DAD29773.1"/>
    <property type="molecule type" value="Genomic_DNA"/>
</dbReference>
<evidence type="ECO:0000313" key="2">
    <source>
        <dbReference type="Proteomes" id="UP000607653"/>
    </source>
</evidence>
<sequence>MRPVSMADHDADRTALRCWGQTLVSDGSLLPPLLLIKVLIFSDLYSLAQLVKSICEFITDLQGDWIRSIESTEIAAIAKSR</sequence>
<proteinExistence type="predicted"/>
<organism evidence="1 2">
    <name type="scientific">Nelumbo nucifera</name>
    <name type="common">Sacred lotus</name>
    <dbReference type="NCBI Taxonomy" id="4432"/>
    <lineage>
        <taxon>Eukaryota</taxon>
        <taxon>Viridiplantae</taxon>
        <taxon>Streptophyta</taxon>
        <taxon>Embryophyta</taxon>
        <taxon>Tracheophyta</taxon>
        <taxon>Spermatophyta</taxon>
        <taxon>Magnoliopsida</taxon>
        <taxon>Proteales</taxon>
        <taxon>Nelumbonaceae</taxon>
        <taxon>Nelumbo</taxon>
    </lineage>
</organism>
<name>A0A822YCC6_NELNU</name>
<accession>A0A822YCC6</accession>